<evidence type="ECO:0000259" key="3">
    <source>
        <dbReference type="Pfam" id="PF15749"/>
    </source>
</evidence>
<evidence type="ECO:0000313" key="4">
    <source>
        <dbReference type="EMBL" id="KAJ8902200.1"/>
    </source>
</evidence>
<feature type="signal peptide" evidence="2">
    <location>
        <begin position="1"/>
        <end position="22"/>
    </location>
</feature>
<proteinExistence type="predicted"/>
<evidence type="ECO:0000256" key="2">
    <source>
        <dbReference type="SAM" id="SignalP"/>
    </source>
</evidence>
<dbReference type="Proteomes" id="UP001157974">
    <property type="component" value="Unassembled WGS sequence"/>
</dbReference>
<reference evidence="4 5" key="1">
    <citation type="journal article" date="2023" name="Nat. Commun.">
        <title>Origin of minicircular mitochondrial genomes in red algae.</title>
        <authorList>
            <person name="Lee Y."/>
            <person name="Cho C.H."/>
            <person name="Lee Y.M."/>
            <person name="Park S.I."/>
            <person name="Yang J.H."/>
            <person name="West J.A."/>
            <person name="Bhattacharya D."/>
            <person name="Yoon H.S."/>
        </authorList>
    </citation>
    <scope>NUCLEOTIDE SEQUENCE [LARGE SCALE GENOMIC DNA]</scope>
    <source>
        <strain evidence="4 5">CCMP1338</strain>
        <tissue evidence="4">Whole cell</tissue>
    </source>
</reference>
<feature type="region of interest" description="Disordered" evidence="1">
    <location>
        <begin position="93"/>
        <end position="192"/>
    </location>
</feature>
<dbReference type="Pfam" id="PF15749">
    <property type="entry name" value="MRNIP"/>
    <property type="match status" value="1"/>
</dbReference>
<evidence type="ECO:0000256" key="1">
    <source>
        <dbReference type="SAM" id="MobiDB-lite"/>
    </source>
</evidence>
<dbReference type="GO" id="GO:0005634">
    <property type="term" value="C:nucleus"/>
    <property type="evidence" value="ECO:0007669"/>
    <property type="project" value="TreeGrafter"/>
</dbReference>
<name>A0AAV8UI61_9RHOD</name>
<dbReference type="PANTHER" id="PTHR15863">
    <property type="entry name" value="MRN COMPLEX-INTERACTING PROTEIN"/>
    <property type="match status" value="1"/>
</dbReference>
<dbReference type="PANTHER" id="PTHR15863:SF2">
    <property type="entry name" value="MRN COMPLEX-INTERACTING PROTEIN"/>
    <property type="match status" value="1"/>
</dbReference>
<dbReference type="AlphaFoldDB" id="A0AAV8UI61"/>
<accession>A0AAV8UI61</accession>
<evidence type="ECO:0000313" key="5">
    <source>
        <dbReference type="Proteomes" id="UP001157974"/>
    </source>
</evidence>
<feature type="domain" description="MRN complex-interacting protein N-terminal" evidence="3">
    <location>
        <begin position="43"/>
        <end position="136"/>
    </location>
</feature>
<dbReference type="GO" id="GO:0003682">
    <property type="term" value="F:chromatin binding"/>
    <property type="evidence" value="ECO:0007669"/>
    <property type="project" value="TreeGrafter"/>
</dbReference>
<feature type="chain" id="PRO_5043372959" description="MRN complex-interacting protein N-terminal domain-containing protein" evidence="2">
    <location>
        <begin position="23"/>
        <end position="224"/>
    </location>
</feature>
<organism evidence="4 5">
    <name type="scientific">Rhodosorus marinus</name>
    <dbReference type="NCBI Taxonomy" id="101924"/>
    <lineage>
        <taxon>Eukaryota</taxon>
        <taxon>Rhodophyta</taxon>
        <taxon>Stylonematophyceae</taxon>
        <taxon>Stylonematales</taxon>
        <taxon>Stylonemataceae</taxon>
        <taxon>Rhodosorus</taxon>
    </lineage>
</organism>
<dbReference type="InterPro" id="IPR032739">
    <property type="entry name" value="MRNIP"/>
</dbReference>
<keyword evidence="2" id="KW-0732">Signal</keyword>
<dbReference type="InterPro" id="IPR049472">
    <property type="entry name" value="MRNIP_N"/>
</dbReference>
<comment type="caution">
    <text evidence="4">The sequence shown here is derived from an EMBL/GenBank/DDBJ whole genome shotgun (WGS) entry which is preliminary data.</text>
</comment>
<dbReference type="EMBL" id="JAMWBK010000009">
    <property type="protein sequence ID" value="KAJ8902200.1"/>
    <property type="molecule type" value="Genomic_DNA"/>
</dbReference>
<keyword evidence="5" id="KW-1185">Reference proteome</keyword>
<dbReference type="GO" id="GO:0007095">
    <property type="term" value="P:mitotic G2 DNA damage checkpoint signaling"/>
    <property type="evidence" value="ECO:0007669"/>
    <property type="project" value="TreeGrafter"/>
</dbReference>
<gene>
    <name evidence="4" type="ORF">NDN08_006608</name>
</gene>
<protein>
    <recommendedName>
        <fullName evidence="3">MRN complex-interacting protein N-terminal domain-containing protein</fullName>
    </recommendedName>
</protein>
<sequence>MKNVMMTLISTIICTLYELLNFGFVEQDGRRVSCRATHAELESCRTFQASTLRRDRRFVCKVCGIQQSVRKIIAQSHSAKDIRPVVQKLNRARDFSRDEHEEESEDVDSTSSNEGAPSSDVQIARELPSASRWSRYERQEGSAPCRVPASVDRERATAEPEEMVPSNIPGTEENETKLDVEPSRYPFKPKPVVGIQESRATADLPENQAAMSDVLAEVDDCEWG</sequence>